<dbReference type="OrthoDB" id="976354at2"/>
<dbReference type="Pfam" id="PF00656">
    <property type="entry name" value="Peptidase_C14"/>
    <property type="match status" value="1"/>
</dbReference>
<name>A0A1G9IMX7_9BACT</name>
<evidence type="ECO:0000256" key="1">
    <source>
        <dbReference type="SAM" id="SignalP"/>
    </source>
</evidence>
<keyword evidence="4" id="KW-1185">Reference proteome</keyword>
<accession>A0A1G9IMX7</accession>
<proteinExistence type="predicted"/>
<dbReference type="InterPro" id="IPR011600">
    <property type="entry name" value="Pept_C14_caspase"/>
</dbReference>
<dbReference type="Gene3D" id="3.40.50.1460">
    <property type="match status" value="1"/>
</dbReference>
<dbReference type="Proteomes" id="UP000198901">
    <property type="component" value="Unassembled WGS sequence"/>
</dbReference>
<feature type="chain" id="PRO_5011793169" evidence="1">
    <location>
        <begin position="19"/>
        <end position="360"/>
    </location>
</feature>
<dbReference type="InterPro" id="IPR029030">
    <property type="entry name" value="Caspase-like_dom_sf"/>
</dbReference>
<reference evidence="3 4" key="1">
    <citation type="submission" date="2016-10" db="EMBL/GenBank/DDBJ databases">
        <authorList>
            <person name="de Groot N.N."/>
        </authorList>
    </citation>
    <scope>NUCLEOTIDE SEQUENCE [LARGE SCALE GENOMIC DNA]</scope>
    <source>
        <strain evidence="3 4">DSM 21668</strain>
    </source>
</reference>
<evidence type="ECO:0000313" key="3">
    <source>
        <dbReference type="EMBL" id="SDL26502.1"/>
    </source>
</evidence>
<dbReference type="EMBL" id="FNGS01000001">
    <property type="protein sequence ID" value="SDL26502.1"/>
    <property type="molecule type" value="Genomic_DNA"/>
</dbReference>
<sequence>MKKLALCLLMSIGLSAHGQTFHALLMADTRDELLSGACERDLEVMHRQFEQISSAIGFQLSEKVISRDFFTVNELEKVLDSLRIAPDDVVFFYYTGHGYNVAGRADRFPILHVDKKNIRRNPELSAIHERLRAKKPRLCISLGDCCNDLLTSTRGMVSRKPMIRGLNLTDDSLNASYRRLFRIPAGDILIASSQPPQQSSAHPDSGSFYTRSFTEALETATRFAGNPTWEALLSDTQARLGRHSATREKKSLYRVRLAGAEPSPSPVNFPEISRYLNSLINTDIPDTKRFGLVTDTRRYFTEKARVNIYVNNTLGEVQPIEQVARRLYLNADKIRQVNLIERLSTVDGKVLRTVAIQEIW</sequence>
<dbReference type="STRING" id="563176.SAMN04488090_0546"/>
<evidence type="ECO:0000259" key="2">
    <source>
        <dbReference type="Pfam" id="PF00656"/>
    </source>
</evidence>
<organism evidence="3 4">
    <name type="scientific">Siphonobacter aquaeclarae</name>
    <dbReference type="NCBI Taxonomy" id="563176"/>
    <lineage>
        <taxon>Bacteria</taxon>
        <taxon>Pseudomonadati</taxon>
        <taxon>Bacteroidota</taxon>
        <taxon>Cytophagia</taxon>
        <taxon>Cytophagales</taxon>
        <taxon>Cytophagaceae</taxon>
        <taxon>Siphonobacter</taxon>
    </lineage>
</organism>
<dbReference type="GO" id="GO:0004197">
    <property type="term" value="F:cysteine-type endopeptidase activity"/>
    <property type="evidence" value="ECO:0007669"/>
    <property type="project" value="InterPro"/>
</dbReference>
<keyword evidence="1" id="KW-0732">Signal</keyword>
<dbReference type="RefSeq" id="WP_093197374.1">
    <property type="nucleotide sequence ID" value="NZ_FNGS01000001.1"/>
</dbReference>
<feature type="signal peptide" evidence="1">
    <location>
        <begin position="1"/>
        <end position="18"/>
    </location>
</feature>
<protein>
    <submittedName>
        <fullName evidence="3">Caspase domain-containing protein</fullName>
    </submittedName>
</protein>
<dbReference type="AlphaFoldDB" id="A0A1G9IMX7"/>
<dbReference type="SUPFAM" id="SSF52129">
    <property type="entry name" value="Caspase-like"/>
    <property type="match status" value="1"/>
</dbReference>
<dbReference type="GO" id="GO:0006508">
    <property type="term" value="P:proteolysis"/>
    <property type="evidence" value="ECO:0007669"/>
    <property type="project" value="InterPro"/>
</dbReference>
<feature type="domain" description="Peptidase C14 caspase" evidence="2">
    <location>
        <begin position="38"/>
        <end position="249"/>
    </location>
</feature>
<gene>
    <name evidence="3" type="ORF">SAMN04488090_0546</name>
</gene>
<evidence type="ECO:0000313" key="4">
    <source>
        <dbReference type="Proteomes" id="UP000198901"/>
    </source>
</evidence>